<evidence type="ECO:0000313" key="4">
    <source>
        <dbReference type="EMBL" id="KII61383.1"/>
    </source>
</evidence>
<accession>A0A0C2I810</accession>
<dbReference type="Proteomes" id="UP000031668">
    <property type="component" value="Unassembled WGS sequence"/>
</dbReference>
<comment type="similarity">
    <text evidence="1">Belongs to the helicase family. RecQ subfamily.</text>
</comment>
<dbReference type="GO" id="GO:0009378">
    <property type="term" value="F:four-way junction helicase activity"/>
    <property type="evidence" value="ECO:0007669"/>
    <property type="project" value="TreeGrafter"/>
</dbReference>
<dbReference type="GO" id="GO:0043138">
    <property type="term" value="F:3'-5' DNA helicase activity"/>
    <property type="evidence" value="ECO:0007669"/>
    <property type="project" value="TreeGrafter"/>
</dbReference>
<dbReference type="GO" id="GO:0005694">
    <property type="term" value="C:chromosome"/>
    <property type="evidence" value="ECO:0007669"/>
    <property type="project" value="TreeGrafter"/>
</dbReference>
<dbReference type="SUPFAM" id="SSF52540">
    <property type="entry name" value="P-loop containing nucleoside triphosphate hydrolases"/>
    <property type="match status" value="1"/>
</dbReference>
<dbReference type="GO" id="GO:0003677">
    <property type="term" value="F:DNA binding"/>
    <property type="evidence" value="ECO:0007669"/>
    <property type="project" value="UniProtKB-KW"/>
</dbReference>
<evidence type="ECO:0000256" key="2">
    <source>
        <dbReference type="ARBA" id="ARBA00022801"/>
    </source>
</evidence>
<dbReference type="PANTHER" id="PTHR13710:SF152">
    <property type="entry name" value="ATP-DEPENDENT DNA HELICASE Q5"/>
    <property type="match status" value="1"/>
</dbReference>
<comment type="caution">
    <text evidence="4">The sequence shown here is derived from an EMBL/GenBank/DDBJ whole genome shotgun (WGS) entry which is preliminary data.</text>
</comment>
<evidence type="ECO:0000256" key="3">
    <source>
        <dbReference type="ARBA" id="ARBA00023125"/>
    </source>
</evidence>
<keyword evidence="2" id="KW-0378">Hydrolase</keyword>
<keyword evidence="4" id="KW-0067">ATP-binding</keyword>
<dbReference type="GO" id="GO:0005634">
    <property type="term" value="C:nucleus"/>
    <property type="evidence" value="ECO:0007669"/>
    <property type="project" value="TreeGrafter"/>
</dbReference>
<evidence type="ECO:0000313" key="5">
    <source>
        <dbReference type="Proteomes" id="UP000031668"/>
    </source>
</evidence>
<name>A0A0C2I810_THEKT</name>
<reference evidence="4 5" key="1">
    <citation type="journal article" date="2014" name="Genome Biol. Evol.">
        <title>The genome of the myxosporean Thelohanellus kitauei shows adaptations to nutrient acquisition within its fish host.</title>
        <authorList>
            <person name="Yang Y."/>
            <person name="Xiong J."/>
            <person name="Zhou Z."/>
            <person name="Huo F."/>
            <person name="Miao W."/>
            <person name="Ran C."/>
            <person name="Liu Y."/>
            <person name="Zhang J."/>
            <person name="Feng J."/>
            <person name="Wang M."/>
            <person name="Wang M."/>
            <person name="Wang L."/>
            <person name="Yao B."/>
        </authorList>
    </citation>
    <scope>NUCLEOTIDE SEQUENCE [LARGE SCALE GENOMIC DNA]</scope>
    <source>
        <strain evidence="4">Wuqing</strain>
    </source>
</reference>
<dbReference type="InterPro" id="IPR027417">
    <property type="entry name" value="P-loop_NTPase"/>
</dbReference>
<keyword evidence="3" id="KW-0238">DNA-binding</keyword>
<dbReference type="GO" id="GO:0016787">
    <property type="term" value="F:hydrolase activity"/>
    <property type="evidence" value="ECO:0007669"/>
    <property type="project" value="UniProtKB-KW"/>
</dbReference>
<dbReference type="PANTHER" id="PTHR13710">
    <property type="entry name" value="DNA HELICASE RECQ FAMILY MEMBER"/>
    <property type="match status" value="1"/>
</dbReference>
<protein>
    <submittedName>
        <fullName evidence="4">ATP-dependent DNA helicase Q5</fullName>
    </submittedName>
</protein>
<proteinExistence type="inferred from homology"/>
<keyword evidence="5" id="KW-1185">Reference proteome</keyword>
<organism evidence="4 5">
    <name type="scientific">Thelohanellus kitauei</name>
    <name type="common">Myxosporean</name>
    <dbReference type="NCBI Taxonomy" id="669202"/>
    <lineage>
        <taxon>Eukaryota</taxon>
        <taxon>Metazoa</taxon>
        <taxon>Cnidaria</taxon>
        <taxon>Myxozoa</taxon>
        <taxon>Myxosporea</taxon>
        <taxon>Bivalvulida</taxon>
        <taxon>Platysporina</taxon>
        <taxon>Myxobolidae</taxon>
        <taxon>Thelohanellus</taxon>
    </lineage>
</organism>
<dbReference type="GO" id="GO:0005737">
    <property type="term" value="C:cytoplasm"/>
    <property type="evidence" value="ECO:0007669"/>
    <property type="project" value="TreeGrafter"/>
</dbReference>
<dbReference type="EMBL" id="JWZT01005339">
    <property type="protein sequence ID" value="KII61383.1"/>
    <property type="molecule type" value="Genomic_DNA"/>
</dbReference>
<dbReference type="InterPro" id="IPR002464">
    <property type="entry name" value="DNA/RNA_helicase_DEAH_CS"/>
</dbReference>
<keyword evidence="4" id="KW-0347">Helicase</keyword>
<dbReference type="PROSITE" id="PS00690">
    <property type="entry name" value="DEAH_ATP_HELICASE"/>
    <property type="match status" value="1"/>
</dbReference>
<dbReference type="AlphaFoldDB" id="A0A0C2I810"/>
<sequence>MTSRDKKAVKEKIMVDLYQNDESYNLVYISPEFATGQNFLSIAKSIRKKISYLVIDEAHCVSKWGHDFRFPCLIIDHRTKSLHTCEITFGVCHVSHSLQPLQTWSRRTL</sequence>
<evidence type="ECO:0000256" key="1">
    <source>
        <dbReference type="ARBA" id="ARBA00005446"/>
    </source>
</evidence>
<dbReference type="GO" id="GO:0000724">
    <property type="term" value="P:double-strand break repair via homologous recombination"/>
    <property type="evidence" value="ECO:0007669"/>
    <property type="project" value="TreeGrafter"/>
</dbReference>
<keyword evidence="4" id="KW-0547">Nucleotide-binding</keyword>
<gene>
    <name evidence="4" type="ORF">RF11_12797</name>
</gene>
<dbReference type="Gene3D" id="3.40.50.300">
    <property type="entry name" value="P-loop containing nucleotide triphosphate hydrolases"/>
    <property type="match status" value="1"/>
</dbReference>
<dbReference type="OrthoDB" id="10261556at2759"/>